<sequence>MRTSGVRLIQQLHAIGLANGHGGRHLGCEAAVKALQSSKILSTSKIPINWREIIQETVTGRHLSQLEGVAVNSQKLASAVNSALQSGIGCGDKEELLVVGGDHSCAIGTWSGVASAIRPHGDIGLIWVDAHLDAHTPESSPTGNLHGQPVAHLLGFGNQKLTKIGDQWPKLKPNNLVFVGIRSYEPPEQELLHSLGVKIFYDDEVAKRGIHDVMNEAIDRVSFKTYGFGLSIDLDGFRVEDAPAVGTPEAGGIIADEFLSFIKCHPMEKLLATEIVEFLPERDDATKTSEKLVRDLVEHIYLPRFTRYAIENELEARRNQRAFA</sequence>
<dbReference type="WBParaSite" id="JU765_v2.g6748.t1">
    <property type="protein sequence ID" value="JU765_v2.g6748.t1"/>
    <property type="gene ID" value="JU765_v2.g6748"/>
</dbReference>
<evidence type="ECO:0000313" key="2">
    <source>
        <dbReference type="WBParaSite" id="JU765_v2.g6748.t1"/>
    </source>
</evidence>
<organism evidence="1 2">
    <name type="scientific">Panagrolaimus sp. JU765</name>
    <dbReference type="NCBI Taxonomy" id="591449"/>
    <lineage>
        <taxon>Eukaryota</taxon>
        <taxon>Metazoa</taxon>
        <taxon>Ecdysozoa</taxon>
        <taxon>Nematoda</taxon>
        <taxon>Chromadorea</taxon>
        <taxon>Rhabditida</taxon>
        <taxon>Tylenchina</taxon>
        <taxon>Panagrolaimomorpha</taxon>
        <taxon>Panagrolaimoidea</taxon>
        <taxon>Panagrolaimidae</taxon>
        <taxon>Panagrolaimus</taxon>
    </lineage>
</organism>
<name>A0AC34RH08_9BILA</name>
<proteinExistence type="predicted"/>
<evidence type="ECO:0000313" key="1">
    <source>
        <dbReference type="Proteomes" id="UP000887576"/>
    </source>
</evidence>
<reference evidence="2" key="1">
    <citation type="submission" date="2022-11" db="UniProtKB">
        <authorList>
            <consortium name="WormBaseParasite"/>
        </authorList>
    </citation>
    <scope>IDENTIFICATION</scope>
</reference>
<protein>
    <submittedName>
        <fullName evidence="2">Arginase</fullName>
    </submittedName>
</protein>
<dbReference type="Proteomes" id="UP000887576">
    <property type="component" value="Unplaced"/>
</dbReference>
<accession>A0AC34RH08</accession>